<proteinExistence type="predicted"/>
<dbReference type="EMBL" id="CABITT030000008">
    <property type="protein sequence ID" value="VVB16986.1"/>
    <property type="molecule type" value="Genomic_DNA"/>
</dbReference>
<gene>
    <name evidence="1" type="ORF">ANE_LOCUS27430</name>
</gene>
<dbReference type="Proteomes" id="UP000489600">
    <property type="component" value="Unassembled WGS sequence"/>
</dbReference>
<organism evidence="1 2">
    <name type="scientific">Arabis nemorensis</name>
    <dbReference type="NCBI Taxonomy" id="586526"/>
    <lineage>
        <taxon>Eukaryota</taxon>
        <taxon>Viridiplantae</taxon>
        <taxon>Streptophyta</taxon>
        <taxon>Embryophyta</taxon>
        <taxon>Tracheophyta</taxon>
        <taxon>Spermatophyta</taxon>
        <taxon>Magnoliopsida</taxon>
        <taxon>eudicotyledons</taxon>
        <taxon>Gunneridae</taxon>
        <taxon>Pentapetalae</taxon>
        <taxon>rosids</taxon>
        <taxon>malvids</taxon>
        <taxon>Brassicales</taxon>
        <taxon>Brassicaceae</taxon>
        <taxon>Arabideae</taxon>
        <taxon>Arabis</taxon>
    </lineage>
</organism>
<accession>A0A565CU84</accession>
<evidence type="ECO:0000313" key="2">
    <source>
        <dbReference type="Proteomes" id="UP000489600"/>
    </source>
</evidence>
<reference evidence="1" key="1">
    <citation type="submission" date="2019-07" db="EMBL/GenBank/DDBJ databases">
        <authorList>
            <person name="Dittberner H."/>
        </authorList>
    </citation>
    <scope>NUCLEOTIDE SEQUENCE [LARGE SCALE GENOMIC DNA]</scope>
</reference>
<name>A0A565CU84_9BRAS</name>
<comment type="caution">
    <text evidence="1">The sequence shown here is derived from an EMBL/GenBank/DDBJ whole genome shotgun (WGS) entry which is preliminary data.</text>
</comment>
<sequence>MFKNLSSIPVLEDRHSFDLLGFCLIPDKLFEIGVGIDMLLRWLPALPLFTMIFTDVRALQV</sequence>
<protein>
    <submittedName>
        <fullName evidence="1">Uncharacterized protein</fullName>
    </submittedName>
</protein>
<dbReference type="AlphaFoldDB" id="A0A565CU84"/>
<keyword evidence="2" id="KW-1185">Reference proteome</keyword>
<evidence type="ECO:0000313" key="1">
    <source>
        <dbReference type="EMBL" id="VVB16986.1"/>
    </source>
</evidence>